<dbReference type="RefSeq" id="WP_250456422.1">
    <property type="nucleotide sequence ID" value="NZ_JAJKBJ010000036.1"/>
</dbReference>
<feature type="transmembrane region" description="Helical" evidence="1">
    <location>
        <begin position="6"/>
        <end position="37"/>
    </location>
</feature>
<keyword evidence="1" id="KW-1133">Transmembrane helix</keyword>
<comment type="caution">
    <text evidence="2">The sequence shown here is derived from an EMBL/GenBank/DDBJ whole genome shotgun (WGS) entry which is preliminary data.</text>
</comment>
<reference evidence="2" key="1">
    <citation type="submission" date="2021-11" db="EMBL/GenBank/DDBJ databases">
        <title>Legionella maioricencis sp. nov., a new species isolated from hot water samples in Mallorca.</title>
        <authorList>
            <person name="Crespi S."/>
            <person name="Drasar V."/>
            <person name="Salva-Serra F."/>
            <person name="Jaen-Luchoro D."/>
            <person name="Pineiro-Iglesias B."/>
            <person name="Aliaga F."/>
            <person name="Fernandez-Juarez V."/>
            <person name="Coll G."/>
            <person name="Moore E.R.B."/>
            <person name="Bennasar-Figueras A."/>
        </authorList>
    </citation>
    <scope>NUCLEOTIDE SEQUENCE</scope>
    <source>
        <strain evidence="2">HCPI-6</strain>
    </source>
</reference>
<keyword evidence="1" id="KW-0472">Membrane</keyword>
<feature type="transmembrane region" description="Helical" evidence="1">
    <location>
        <begin position="134"/>
        <end position="160"/>
    </location>
</feature>
<dbReference type="Proteomes" id="UP001139721">
    <property type="component" value="Unassembled WGS sequence"/>
</dbReference>
<feature type="transmembrane region" description="Helical" evidence="1">
    <location>
        <begin position="100"/>
        <end position="122"/>
    </location>
</feature>
<keyword evidence="1" id="KW-0812">Transmembrane</keyword>
<accession>A0A9X2ICZ6</accession>
<evidence type="ECO:0000313" key="2">
    <source>
        <dbReference type="EMBL" id="MCL9685716.1"/>
    </source>
</evidence>
<keyword evidence="3" id="KW-1185">Reference proteome</keyword>
<protein>
    <submittedName>
        <fullName evidence="2">Uncharacterized protein</fullName>
    </submittedName>
</protein>
<evidence type="ECO:0000256" key="1">
    <source>
        <dbReference type="SAM" id="Phobius"/>
    </source>
</evidence>
<feature type="non-terminal residue" evidence="2">
    <location>
        <position position="1"/>
    </location>
</feature>
<name>A0A9X2ICZ6_9GAMM</name>
<organism evidence="2 3">
    <name type="scientific">Legionella maioricensis</name>
    <dbReference type="NCBI Taxonomy" id="2896528"/>
    <lineage>
        <taxon>Bacteria</taxon>
        <taxon>Pseudomonadati</taxon>
        <taxon>Pseudomonadota</taxon>
        <taxon>Gammaproteobacteria</taxon>
        <taxon>Legionellales</taxon>
        <taxon>Legionellaceae</taxon>
        <taxon>Legionella</taxon>
    </lineage>
</organism>
<evidence type="ECO:0000313" key="3">
    <source>
        <dbReference type="Proteomes" id="UP001139721"/>
    </source>
</evidence>
<proteinExistence type="predicted"/>
<dbReference type="AlphaFoldDB" id="A0A9X2ICZ6"/>
<dbReference type="EMBL" id="JAJKBJ010000036">
    <property type="protein sequence ID" value="MCL9685716.1"/>
    <property type="molecule type" value="Genomic_DNA"/>
</dbReference>
<gene>
    <name evidence="2" type="ORF">LOX96_16565</name>
</gene>
<sequence>TFITPIWLAVIIFQYNILLGVIFVILYYSATVIIIIYKNSRRKNQLNSCYTRMKNSQETDSNIFDKTQFIDFEPKNKKAPLVSPSLLINKELDKKFNFEIYHFISLIVGVVTFITAYIHFISTYGFLLGVGLGWIPALICGVTFAYIWPGILFILLILWAGSGK</sequence>